<dbReference type="Pfam" id="PF00226">
    <property type="entry name" value="DnaJ"/>
    <property type="match status" value="1"/>
</dbReference>
<evidence type="ECO:0000256" key="3">
    <source>
        <dbReference type="ARBA" id="ARBA00023186"/>
    </source>
</evidence>
<dbReference type="GO" id="GO:0005737">
    <property type="term" value="C:cytoplasm"/>
    <property type="evidence" value="ECO:0007669"/>
    <property type="project" value="UniProtKB-UniRule"/>
</dbReference>
<dbReference type="InterPro" id="IPR001623">
    <property type="entry name" value="DnaJ_domain"/>
</dbReference>
<dbReference type="Gene3D" id="2.60.260.20">
    <property type="entry name" value="Urease metallochaperone UreE, N-terminal domain"/>
    <property type="match status" value="2"/>
</dbReference>
<comment type="function">
    <text evidence="4">DNA-binding protein that preferentially recognizes a curved DNA sequence. It is probably a functional analog of DnaJ; displays overlapping activities with DnaJ, but functions under different conditions, probably acting as a molecular chaperone in an adaptive response to environmental stresses other than heat shock. Lacks autonomous chaperone activity; binds native substrates and targets them for recognition by DnaK. Its activity is inhibited by the binding of CbpM.</text>
</comment>
<accession>A0A542BQY4</accession>
<dbReference type="SMART" id="SM00271">
    <property type="entry name" value="DnaJ"/>
    <property type="match status" value="1"/>
</dbReference>
<sequence>MEFKDYYAILGVKPTDDIKAIKTAYRRLARKYHPDVSSEADAEARFKEVAEAYEVLKDSERRAEYDQLLQHRNDPAFGRRAQREEAGHAEDFADIFSSMFGQGGARGRQQSHHQYATRGQDLEISVAMFLEETLSEQTRTLSYNVPLYNAFGLVEQEIPKTLNVKIPAGVADGERIRVKGQGVPGTGGGANGDLYLIIKLAPHPLFEVIGHDLEIVLPLAPWEAALGTKVSVPTLSDSILLTIPPGSQTGQRLRVKGKGLVSKKQTGNLYAVIKVVMPSKPDDKSAALWQQLAEANQGFDPRTVWSKA</sequence>
<keyword evidence="1 4" id="KW-0963">Cytoplasm</keyword>
<dbReference type="AlphaFoldDB" id="A0A542BQY4"/>
<comment type="subcellular location">
    <subcellularLocation>
        <location evidence="4">Cytoplasm</location>
        <location evidence="4">Nucleoid</location>
    </subcellularLocation>
</comment>
<dbReference type="FunFam" id="2.60.260.20:FF:000008">
    <property type="entry name" value="Curved DNA-binding protein"/>
    <property type="match status" value="1"/>
</dbReference>
<dbReference type="InterPro" id="IPR036869">
    <property type="entry name" value="J_dom_sf"/>
</dbReference>
<feature type="domain" description="J" evidence="5">
    <location>
        <begin position="5"/>
        <end position="69"/>
    </location>
</feature>
<dbReference type="CDD" id="cd06257">
    <property type="entry name" value="DnaJ"/>
    <property type="match status" value="1"/>
</dbReference>
<organism evidence="6">
    <name type="scientific">Serratia fonticola</name>
    <dbReference type="NCBI Taxonomy" id="47917"/>
    <lineage>
        <taxon>Bacteria</taxon>
        <taxon>Pseudomonadati</taxon>
        <taxon>Pseudomonadota</taxon>
        <taxon>Gammaproteobacteria</taxon>
        <taxon>Enterobacterales</taxon>
        <taxon>Yersiniaceae</taxon>
        <taxon>Serratia</taxon>
    </lineage>
</organism>
<dbReference type="InterPro" id="IPR008971">
    <property type="entry name" value="HSP40/DnaJ_pept-bd"/>
</dbReference>
<dbReference type="OrthoDB" id="9779889at2"/>
<dbReference type="InterPro" id="IPR018253">
    <property type="entry name" value="DnaJ_domain_CS"/>
</dbReference>
<dbReference type="InterPro" id="IPR002939">
    <property type="entry name" value="DnaJ_C"/>
</dbReference>
<dbReference type="PRINTS" id="PR00625">
    <property type="entry name" value="JDOMAIN"/>
</dbReference>
<comment type="caution">
    <text evidence="6">The sequence shown here is derived from an EMBL/GenBank/DDBJ whole genome shotgun (WGS) entry which is preliminary data.</text>
</comment>
<evidence type="ECO:0000256" key="2">
    <source>
        <dbReference type="ARBA" id="ARBA00023125"/>
    </source>
</evidence>
<dbReference type="GO" id="GO:0003681">
    <property type="term" value="F:bent DNA binding"/>
    <property type="evidence" value="ECO:0007669"/>
    <property type="project" value="UniProtKB-UniRule"/>
</dbReference>
<name>A0A542BQY4_SERFO</name>
<dbReference type="GO" id="GO:0009295">
    <property type="term" value="C:nucleoid"/>
    <property type="evidence" value="ECO:0007669"/>
    <property type="project" value="UniProtKB-SubCell"/>
</dbReference>
<dbReference type="SUPFAM" id="SSF49493">
    <property type="entry name" value="HSP40/DnaJ peptide-binding domain"/>
    <property type="match status" value="2"/>
</dbReference>
<evidence type="ECO:0000313" key="6">
    <source>
        <dbReference type="EMBL" id="TVZ71476.1"/>
    </source>
</evidence>
<dbReference type="GO" id="GO:0051082">
    <property type="term" value="F:unfolded protein binding"/>
    <property type="evidence" value="ECO:0007669"/>
    <property type="project" value="InterPro"/>
</dbReference>
<dbReference type="Pfam" id="PF01556">
    <property type="entry name" value="DnaJ_C"/>
    <property type="match status" value="1"/>
</dbReference>
<dbReference type="PROSITE" id="PS50076">
    <property type="entry name" value="DNAJ_2"/>
    <property type="match status" value="1"/>
</dbReference>
<reference evidence="6" key="2">
    <citation type="submission" date="2019-08" db="EMBL/GenBank/DDBJ databases">
        <title>Investigation of anaerobic lignin degradation for improved lignocellulosic biofuels.</title>
        <authorList>
            <person name="Deangelis K.PhD."/>
        </authorList>
    </citation>
    <scope>NUCLEOTIDE SEQUENCE [LARGE SCALE GENOMIC DNA]</scope>
    <source>
        <strain evidence="6">128R</strain>
    </source>
</reference>
<dbReference type="EMBL" id="VISQ01000001">
    <property type="protein sequence ID" value="TVZ71476.1"/>
    <property type="molecule type" value="Genomic_DNA"/>
</dbReference>
<dbReference type="HAMAP" id="MF_01154">
    <property type="entry name" value="CbpA"/>
    <property type="match status" value="1"/>
</dbReference>
<dbReference type="PANTHER" id="PTHR43096:SF52">
    <property type="entry name" value="DNAJ HOMOLOG 1, MITOCHONDRIAL-RELATED"/>
    <property type="match status" value="1"/>
</dbReference>
<reference evidence="6" key="1">
    <citation type="submission" date="2019-06" db="EMBL/GenBank/DDBJ databases">
        <authorList>
            <person name="Deangelis K."/>
            <person name="Huntemann M."/>
            <person name="Clum A."/>
            <person name="Pillay M."/>
            <person name="Palaniappan K."/>
            <person name="Varghese N."/>
            <person name="Mikhailova N."/>
            <person name="Stamatis D."/>
            <person name="Reddy T."/>
            <person name="Daum C."/>
            <person name="Shapiro N."/>
            <person name="Ivanova N."/>
            <person name="Kyrpides N."/>
            <person name="Woyke T."/>
        </authorList>
    </citation>
    <scope>NUCLEOTIDE SEQUENCE [LARGE SCALE GENOMIC DNA]</scope>
    <source>
        <strain evidence="6">128R</strain>
    </source>
</reference>
<dbReference type="SUPFAM" id="SSF46565">
    <property type="entry name" value="Chaperone J-domain"/>
    <property type="match status" value="1"/>
</dbReference>
<proteinExistence type="inferred from homology"/>
<dbReference type="FunFam" id="2.60.260.20:FF:000013">
    <property type="entry name" value="DnaJ subfamily B member 11"/>
    <property type="match status" value="1"/>
</dbReference>
<gene>
    <name evidence="4" type="primary">cbpA</name>
    <name evidence="6" type="ORF">FHU10_4104</name>
</gene>
<keyword evidence="2 4" id="KW-0238">DNA-binding</keyword>
<protein>
    <recommendedName>
        <fullName evidence="4">Curved DNA-binding protein</fullName>
    </recommendedName>
</protein>
<evidence type="ECO:0000256" key="4">
    <source>
        <dbReference type="HAMAP-Rule" id="MF_01154"/>
    </source>
</evidence>
<dbReference type="PANTHER" id="PTHR43096">
    <property type="entry name" value="DNAJ HOMOLOG 1, MITOCHONDRIAL-RELATED"/>
    <property type="match status" value="1"/>
</dbReference>
<dbReference type="NCBIfam" id="NF007618">
    <property type="entry name" value="PRK10266.1"/>
    <property type="match status" value="1"/>
</dbReference>
<evidence type="ECO:0000256" key="1">
    <source>
        <dbReference type="ARBA" id="ARBA00022490"/>
    </source>
</evidence>
<dbReference type="InterPro" id="IPR023859">
    <property type="entry name" value="DNA-bd_curved-DNA"/>
</dbReference>
<dbReference type="Gene3D" id="1.10.287.110">
    <property type="entry name" value="DnaJ domain"/>
    <property type="match status" value="1"/>
</dbReference>
<dbReference type="GO" id="GO:0042026">
    <property type="term" value="P:protein refolding"/>
    <property type="evidence" value="ECO:0007669"/>
    <property type="project" value="TreeGrafter"/>
</dbReference>
<dbReference type="Gene3D" id="1.20.5.460">
    <property type="entry name" value="Single helix bin"/>
    <property type="match status" value="1"/>
</dbReference>
<evidence type="ECO:0000259" key="5">
    <source>
        <dbReference type="PROSITE" id="PS50076"/>
    </source>
</evidence>
<keyword evidence="3 4" id="KW-0143">Chaperone</keyword>
<dbReference type="CDD" id="cd10747">
    <property type="entry name" value="DnaJ_C"/>
    <property type="match status" value="1"/>
</dbReference>
<dbReference type="PROSITE" id="PS00636">
    <property type="entry name" value="DNAJ_1"/>
    <property type="match status" value="1"/>
</dbReference>